<proteinExistence type="predicted"/>
<sequence>MRGDSINSIINDDEFKLLSELNLDNKESDDKKDLDYYISAENGKGTLLSQLGVADSLQLVANYGKHRLVFPVQINSGDFSDFRMTFKAPKIFENGEHLRSWRLIADKTISLVDDHGEALHYKIKDLSASGISISIDTQDEGEFPELLNHIYLQLPNRERLDISGAKIHRVDNKTVAYLLTNKVDDTLLTTLTEYLFECHLAQYPDAYKDHFK</sequence>
<keyword evidence="2" id="KW-1185">Reference proteome</keyword>
<evidence type="ECO:0000313" key="2">
    <source>
        <dbReference type="Proteomes" id="UP001157353"/>
    </source>
</evidence>
<evidence type="ECO:0000313" key="1">
    <source>
        <dbReference type="EMBL" id="GLS89206.1"/>
    </source>
</evidence>
<organism evidence="1 2">
    <name type="scientific">Psychromonas marina</name>
    <dbReference type="NCBI Taxonomy" id="88364"/>
    <lineage>
        <taxon>Bacteria</taxon>
        <taxon>Pseudomonadati</taxon>
        <taxon>Pseudomonadota</taxon>
        <taxon>Gammaproteobacteria</taxon>
        <taxon>Alteromonadales</taxon>
        <taxon>Psychromonadaceae</taxon>
        <taxon>Psychromonas</taxon>
    </lineage>
</organism>
<comment type="caution">
    <text evidence="1">The sequence shown here is derived from an EMBL/GenBank/DDBJ whole genome shotgun (WGS) entry which is preliminary data.</text>
</comment>
<dbReference type="EMBL" id="BSPQ01000001">
    <property type="protein sequence ID" value="GLS89206.1"/>
    <property type="molecule type" value="Genomic_DNA"/>
</dbReference>
<accession>A0ABQ6DWU2</accession>
<name>A0ABQ6DWU2_9GAMM</name>
<dbReference type="Proteomes" id="UP001157353">
    <property type="component" value="Unassembled WGS sequence"/>
</dbReference>
<evidence type="ECO:0008006" key="3">
    <source>
        <dbReference type="Google" id="ProtNLM"/>
    </source>
</evidence>
<protein>
    <recommendedName>
        <fullName evidence="3">PilZ domain-containing protein</fullName>
    </recommendedName>
</protein>
<reference evidence="2" key="1">
    <citation type="journal article" date="2019" name="Int. J. Syst. Evol. Microbiol.">
        <title>The Global Catalogue of Microorganisms (GCM) 10K type strain sequencing project: providing services to taxonomists for standard genome sequencing and annotation.</title>
        <authorList>
            <consortium name="The Broad Institute Genomics Platform"/>
            <consortium name="The Broad Institute Genome Sequencing Center for Infectious Disease"/>
            <person name="Wu L."/>
            <person name="Ma J."/>
        </authorList>
    </citation>
    <scope>NUCLEOTIDE SEQUENCE [LARGE SCALE GENOMIC DNA]</scope>
    <source>
        <strain evidence="2">NBRC 103166</strain>
    </source>
</reference>
<dbReference type="RefSeq" id="WP_284202321.1">
    <property type="nucleotide sequence ID" value="NZ_BSPQ01000001.1"/>
</dbReference>
<gene>
    <name evidence="1" type="ORF">GCM10007916_02730</name>
</gene>